<dbReference type="Proteomes" id="UP001302719">
    <property type="component" value="Chromosome"/>
</dbReference>
<evidence type="ECO:0000313" key="2">
    <source>
        <dbReference type="EMBL" id="WNM57786.1"/>
    </source>
</evidence>
<accession>A0AA96GA71</accession>
<feature type="compositionally biased region" description="Basic and acidic residues" evidence="1">
    <location>
        <begin position="31"/>
        <end position="56"/>
    </location>
</feature>
<name>A0AA96GA71_9BACT</name>
<reference evidence="2 3" key="1">
    <citation type="submission" date="2023-01" db="EMBL/GenBank/DDBJ databases">
        <title>Cultivation and genomic characterization of new, ubiquitous marine nitrite-oxidizing bacteria from the Nitrospirales.</title>
        <authorList>
            <person name="Mueller A.J."/>
            <person name="Daebeler A."/>
            <person name="Herbold C.W."/>
            <person name="Kirkegaard R.H."/>
            <person name="Daims H."/>
        </authorList>
    </citation>
    <scope>NUCLEOTIDE SEQUENCE [LARGE SCALE GENOMIC DNA]</scope>
    <source>
        <strain evidence="2 3">VA</strain>
    </source>
</reference>
<gene>
    <name evidence="2" type="ORF">PP769_17720</name>
</gene>
<evidence type="ECO:0000313" key="3">
    <source>
        <dbReference type="Proteomes" id="UP001302719"/>
    </source>
</evidence>
<evidence type="ECO:0000256" key="1">
    <source>
        <dbReference type="SAM" id="MobiDB-lite"/>
    </source>
</evidence>
<sequence length="861" mass="97101">MSKLIEALNRLQSVRTEEGLPSSLSLLSDSCPEKPESVQQHRSDMKPSPKHNIHSEEEPRFNLALSEWLGILHHEYLGSFVREGGGAVKFAVFTGEDGLKTCQQELEGLAKREGYILAKVDARFTKAHMIERLFQKIAKQIDWDELAYRFLQRLLEEHGHQIPSDRQEFSLRQVAMVNERKEPMLRRDIQTWMEKAIEGDSGLCREFRMAMIRLCMAQLDAGDADRVLASAVKEWLCGDLRLVGGVKKALIYQKISRHNARYMLSSLTRWLRLTGQGGLILSLDISRYLMKKDGLPNDGSLSFSPSATIDLYELLRQFIDSADEMEGLLMVVMAPQEFLTDSRRGVDRYEALKLRVWDDVRPKHRQNPLASLVRIQDHQQQVSEEEHTASTATPRRMVPDGEARRVIEGLRAGVPNRHVVTTLGCLQPEVEGRFRRLLEATQQNITTGPCPRGMVIEGAFGSGKSHILEYLQNLALDANFICSRIVISKETPLYHPVRLYYSAIEAAVIPDKRGEVFSEIAGQCDVWAPRYKDLVTWVNNPESQIDARFAATLMLYERLSSDMELGHRMTRFWTGDPIGVGDLKKYLQEAGFGERYAFGKISAAELALQRFQFAARLMQAAGYAGWILLIDEAELIGRYSVNQRAKSYAEVARLMNLDGGPTLPGLGAVLALTNDFREEVLEKKGDKVKLLEKLRTKQSEAERILADKAEKGMGLLETQRIPLGQPPNDIIQESYQTIRSLHLKGHGWHMWENAANDPAQIIPGTSMRKYVKSWVTHWDSLRFYPGEACEIEASTWKPSCVDQEEVQEANAKGDNQEKSHGGRFAVETDSTMAGKSENQEFVAPGTPHTSGSFTNGPKTTC</sequence>
<dbReference type="InterPro" id="IPR021228">
    <property type="entry name" value="BrxD"/>
</dbReference>
<dbReference type="RefSeq" id="WP_312642705.1">
    <property type="nucleotide sequence ID" value="NZ_CP116967.1"/>
</dbReference>
<dbReference type="AlphaFoldDB" id="A0AA96GA71"/>
<feature type="region of interest" description="Disordered" evidence="1">
    <location>
        <begin position="22"/>
        <end position="56"/>
    </location>
</feature>
<dbReference type="Pfam" id="PF10923">
    <property type="entry name" value="BrxC_BrxD"/>
    <property type="match status" value="3"/>
</dbReference>
<dbReference type="EMBL" id="CP116967">
    <property type="protein sequence ID" value="WNM57786.1"/>
    <property type="molecule type" value="Genomic_DNA"/>
</dbReference>
<feature type="compositionally biased region" description="Polar residues" evidence="1">
    <location>
        <begin position="847"/>
        <end position="861"/>
    </location>
</feature>
<feature type="region of interest" description="Disordered" evidence="1">
    <location>
        <begin position="806"/>
        <end position="861"/>
    </location>
</feature>
<proteinExistence type="predicted"/>
<dbReference type="KEGG" id="nall:PP769_17720"/>
<organism evidence="2 3">
    <name type="scientific">Candidatus Nitrospira allomarina</name>
    <dbReference type="NCBI Taxonomy" id="3020900"/>
    <lineage>
        <taxon>Bacteria</taxon>
        <taxon>Pseudomonadati</taxon>
        <taxon>Nitrospirota</taxon>
        <taxon>Nitrospiria</taxon>
        <taxon>Nitrospirales</taxon>
        <taxon>Nitrospiraceae</taxon>
        <taxon>Nitrospira</taxon>
    </lineage>
</organism>
<protein>
    <submittedName>
        <fullName evidence="2">DUF2791 family P-loop domain-containing protein</fullName>
    </submittedName>
</protein>
<keyword evidence="3" id="KW-1185">Reference proteome</keyword>